<keyword evidence="13" id="KW-1185">Reference proteome</keyword>
<evidence type="ECO:0000256" key="8">
    <source>
        <dbReference type="ARBA" id="ARBA00023033"/>
    </source>
</evidence>
<evidence type="ECO:0000313" key="13">
    <source>
        <dbReference type="Proteomes" id="UP000076738"/>
    </source>
</evidence>
<dbReference type="Pfam" id="PF00067">
    <property type="entry name" value="p450"/>
    <property type="match status" value="1"/>
</dbReference>
<dbReference type="InterPro" id="IPR050364">
    <property type="entry name" value="Cytochrome_P450_fung"/>
</dbReference>
<comment type="similarity">
    <text evidence="3 10">Belongs to the cytochrome P450 family.</text>
</comment>
<dbReference type="PANTHER" id="PTHR46300">
    <property type="entry name" value="P450, PUTATIVE (EUROFUNG)-RELATED-RELATED"/>
    <property type="match status" value="1"/>
</dbReference>
<dbReference type="EMBL" id="KV417281">
    <property type="protein sequence ID" value="KZO97176.1"/>
    <property type="molecule type" value="Genomic_DNA"/>
</dbReference>
<dbReference type="GO" id="GO:0020037">
    <property type="term" value="F:heme binding"/>
    <property type="evidence" value="ECO:0007669"/>
    <property type="project" value="InterPro"/>
</dbReference>
<evidence type="ECO:0000256" key="1">
    <source>
        <dbReference type="ARBA" id="ARBA00001971"/>
    </source>
</evidence>
<evidence type="ECO:0000256" key="3">
    <source>
        <dbReference type="ARBA" id="ARBA00010617"/>
    </source>
</evidence>
<dbReference type="OrthoDB" id="2789670at2759"/>
<evidence type="ECO:0000256" key="11">
    <source>
        <dbReference type="SAM" id="Phobius"/>
    </source>
</evidence>
<proteinExistence type="inferred from homology"/>
<dbReference type="InterPro" id="IPR002401">
    <property type="entry name" value="Cyt_P450_E_grp-I"/>
</dbReference>
<keyword evidence="11" id="KW-1133">Transmembrane helix</keyword>
<dbReference type="PRINTS" id="PR00385">
    <property type="entry name" value="P450"/>
</dbReference>
<dbReference type="InterPro" id="IPR001128">
    <property type="entry name" value="Cyt_P450"/>
</dbReference>
<dbReference type="GO" id="GO:0005506">
    <property type="term" value="F:iron ion binding"/>
    <property type="evidence" value="ECO:0007669"/>
    <property type="project" value="InterPro"/>
</dbReference>
<dbReference type="PANTHER" id="PTHR46300:SF1">
    <property type="entry name" value="P450, PUTATIVE (EUROFUNG)-RELATED"/>
    <property type="match status" value="1"/>
</dbReference>
<keyword evidence="7 9" id="KW-0408">Iron</keyword>
<keyword evidence="5 9" id="KW-0479">Metal-binding</keyword>
<keyword evidence="6 10" id="KW-0560">Oxidoreductase</keyword>
<dbReference type="STRING" id="1330018.A0A167MYJ3"/>
<protein>
    <submittedName>
        <fullName evidence="12">Cytochrome P450</fullName>
    </submittedName>
</protein>
<dbReference type="InterPro" id="IPR017972">
    <property type="entry name" value="Cyt_P450_CS"/>
</dbReference>
<sequence length="449" mass="51007">MSVSIPGLAQLSVYHVLVGLLAFPLLAVGLLRLYLSRKYARLPPGPPPNWIGKSIEPTGRSWLALEQMQHQYGPIIAIRNGPFQPPNIYITRTAPTLELLEKRGATTGDRPSNYVASQVLTGGMGLLFARYGEKFRRLRKAVHQLLMPKMADAYGPLSERAARNMLRDMLDDSSNFKDIFHTYAGSVINSMTFAKRNKTHYSDPSLVQALAWNRELVVAVTPGGYKCEAWPILRYVPGYLSKPRAAFQRQLQDYLDKMTEGHAPPSFVKYMTERQQEYGLTQEELAWLSGGLYHAGSDTTAVTINHGLLAAAKHPTAQSKVKAELDAVVGSDRTPSFDDLDDLPYLNAFIREVYRWRSPNPRGFPHRMMQDEELNGYIIPKDSLVYGVHWCLHRDPSLFDDVDTFKPERWLETDEKGELRLRQDMRHFTWGFGRRNCPGLHIAERSIFM</sequence>
<evidence type="ECO:0000256" key="4">
    <source>
        <dbReference type="ARBA" id="ARBA00022617"/>
    </source>
</evidence>
<dbReference type="PROSITE" id="PS00086">
    <property type="entry name" value="CYTOCHROME_P450"/>
    <property type="match status" value="1"/>
</dbReference>
<dbReference type="AlphaFoldDB" id="A0A167MYJ3"/>
<evidence type="ECO:0000256" key="7">
    <source>
        <dbReference type="ARBA" id="ARBA00023004"/>
    </source>
</evidence>
<keyword evidence="4 9" id="KW-0349">Heme</keyword>
<comment type="cofactor">
    <cofactor evidence="1 9">
        <name>heme</name>
        <dbReference type="ChEBI" id="CHEBI:30413"/>
    </cofactor>
</comment>
<name>A0A167MYJ3_CALVF</name>
<comment type="pathway">
    <text evidence="2">Secondary metabolite biosynthesis.</text>
</comment>
<evidence type="ECO:0000256" key="2">
    <source>
        <dbReference type="ARBA" id="ARBA00005179"/>
    </source>
</evidence>
<evidence type="ECO:0000256" key="6">
    <source>
        <dbReference type="ARBA" id="ARBA00023002"/>
    </source>
</evidence>
<dbReference type="Proteomes" id="UP000076738">
    <property type="component" value="Unassembled WGS sequence"/>
</dbReference>
<feature type="binding site" description="axial binding residue" evidence="9">
    <location>
        <position position="437"/>
    </location>
    <ligand>
        <name>heme</name>
        <dbReference type="ChEBI" id="CHEBI:30413"/>
    </ligand>
    <ligandPart>
        <name>Fe</name>
        <dbReference type="ChEBI" id="CHEBI:18248"/>
    </ligandPart>
</feature>
<keyword evidence="8 10" id="KW-0503">Monooxygenase</keyword>
<keyword evidence="11" id="KW-0812">Transmembrane</keyword>
<evidence type="ECO:0000256" key="9">
    <source>
        <dbReference type="PIRSR" id="PIRSR602401-1"/>
    </source>
</evidence>
<evidence type="ECO:0000313" key="12">
    <source>
        <dbReference type="EMBL" id="KZO97176.1"/>
    </source>
</evidence>
<accession>A0A167MYJ3</accession>
<keyword evidence="11" id="KW-0472">Membrane</keyword>
<dbReference type="GO" id="GO:0004497">
    <property type="term" value="F:monooxygenase activity"/>
    <property type="evidence" value="ECO:0007669"/>
    <property type="project" value="UniProtKB-KW"/>
</dbReference>
<organism evidence="12 13">
    <name type="scientific">Calocera viscosa (strain TUFC12733)</name>
    <dbReference type="NCBI Taxonomy" id="1330018"/>
    <lineage>
        <taxon>Eukaryota</taxon>
        <taxon>Fungi</taxon>
        <taxon>Dikarya</taxon>
        <taxon>Basidiomycota</taxon>
        <taxon>Agaricomycotina</taxon>
        <taxon>Dacrymycetes</taxon>
        <taxon>Dacrymycetales</taxon>
        <taxon>Dacrymycetaceae</taxon>
        <taxon>Calocera</taxon>
    </lineage>
</organism>
<dbReference type="SUPFAM" id="SSF48264">
    <property type="entry name" value="Cytochrome P450"/>
    <property type="match status" value="1"/>
</dbReference>
<dbReference type="InterPro" id="IPR036396">
    <property type="entry name" value="Cyt_P450_sf"/>
</dbReference>
<dbReference type="GO" id="GO:0016705">
    <property type="term" value="F:oxidoreductase activity, acting on paired donors, with incorporation or reduction of molecular oxygen"/>
    <property type="evidence" value="ECO:0007669"/>
    <property type="project" value="InterPro"/>
</dbReference>
<dbReference type="Gene3D" id="1.10.630.10">
    <property type="entry name" value="Cytochrome P450"/>
    <property type="match status" value="1"/>
</dbReference>
<reference evidence="12 13" key="1">
    <citation type="journal article" date="2016" name="Mol. Biol. Evol.">
        <title>Comparative Genomics of Early-Diverging Mushroom-Forming Fungi Provides Insights into the Origins of Lignocellulose Decay Capabilities.</title>
        <authorList>
            <person name="Nagy L.G."/>
            <person name="Riley R."/>
            <person name="Tritt A."/>
            <person name="Adam C."/>
            <person name="Daum C."/>
            <person name="Floudas D."/>
            <person name="Sun H."/>
            <person name="Yadav J.S."/>
            <person name="Pangilinan J."/>
            <person name="Larsson K.H."/>
            <person name="Matsuura K."/>
            <person name="Barry K."/>
            <person name="Labutti K."/>
            <person name="Kuo R."/>
            <person name="Ohm R.A."/>
            <person name="Bhattacharya S.S."/>
            <person name="Shirouzu T."/>
            <person name="Yoshinaga Y."/>
            <person name="Martin F.M."/>
            <person name="Grigoriev I.V."/>
            <person name="Hibbett D.S."/>
        </authorList>
    </citation>
    <scope>NUCLEOTIDE SEQUENCE [LARGE SCALE GENOMIC DNA]</scope>
    <source>
        <strain evidence="12 13">TUFC12733</strain>
    </source>
</reference>
<feature type="transmembrane region" description="Helical" evidence="11">
    <location>
        <begin position="12"/>
        <end position="35"/>
    </location>
</feature>
<evidence type="ECO:0000256" key="10">
    <source>
        <dbReference type="RuleBase" id="RU000461"/>
    </source>
</evidence>
<gene>
    <name evidence="12" type="ORF">CALVIDRAFT_480482</name>
</gene>
<evidence type="ECO:0000256" key="5">
    <source>
        <dbReference type="ARBA" id="ARBA00022723"/>
    </source>
</evidence>
<dbReference type="PRINTS" id="PR00463">
    <property type="entry name" value="EP450I"/>
</dbReference>